<dbReference type="Proteomes" id="UP000736335">
    <property type="component" value="Unassembled WGS sequence"/>
</dbReference>
<gene>
    <name evidence="1" type="ORF">BJ322DRAFT_1022909</name>
</gene>
<protein>
    <submittedName>
        <fullName evidence="1">Uncharacterized protein</fullName>
    </submittedName>
</protein>
<dbReference type="EMBL" id="WIUZ02000013">
    <property type="protein sequence ID" value="KAF9781494.1"/>
    <property type="molecule type" value="Genomic_DNA"/>
</dbReference>
<organism evidence="1 2">
    <name type="scientific">Thelephora terrestris</name>
    <dbReference type="NCBI Taxonomy" id="56493"/>
    <lineage>
        <taxon>Eukaryota</taxon>
        <taxon>Fungi</taxon>
        <taxon>Dikarya</taxon>
        <taxon>Basidiomycota</taxon>
        <taxon>Agaricomycotina</taxon>
        <taxon>Agaricomycetes</taxon>
        <taxon>Thelephorales</taxon>
        <taxon>Thelephoraceae</taxon>
        <taxon>Thelephora</taxon>
    </lineage>
</organism>
<comment type="caution">
    <text evidence="1">The sequence shown here is derived from an EMBL/GenBank/DDBJ whole genome shotgun (WGS) entry which is preliminary data.</text>
</comment>
<reference evidence="1" key="2">
    <citation type="submission" date="2020-11" db="EMBL/GenBank/DDBJ databases">
        <authorList>
            <consortium name="DOE Joint Genome Institute"/>
            <person name="Kuo A."/>
            <person name="Miyauchi S."/>
            <person name="Kiss E."/>
            <person name="Drula E."/>
            <person name="Kohler A."/>
            <person name="Sanchez-Garcia M."/>
            <person name="Andreopoulos B."/>
            <person name="Barry K.W."/>
            <person name="Bonito G."/>
            <person name="Buee M."/>
            <person name="Carver A."/>
            <person name="Chen C."/>
            <person name="Cichocki N."/>
            <person name="Clum A."/>
            <person name="Culley D."/>
            <person name="Crous P.W."/>
            <person name="Fauchery L."/>
            <person name="Girlanda M."/>
            <person name="Hayes R."/>
            <person name="Keri Z."/>
            <person name="Labutti K."/>
            <person name="Lipzen A."/>
            <person name="Lombard V."/>
            <person name="Magnuson J."/>
            <person name="Maillard F."/>
            <person name="Morin E."/>
            <person name="Murat C."/>
            <person name="Nolan M."/>
            <person name="Ohm R."/>
            <person name="Pangilinan J."/>
            <person name="Pereira M."/>
            <person name="Perotto S."/>
            <person name="Peter M."/>
            <person name="Riley R."/>
            <person name="Sitrit Y."/>
            <person name="Stielow B."/>
            <person name="Szollosi G."/>
            <person name="Zifcakova L."/>
            <person name="Stursova M."/>
            <person name="Spatafora J.W."/>
            <person name="Tedersoo L."/>
            <person name="Vaario L.-M."/>
            <person name="Yamada A."/>
            <person name="Yan M."/>
            <person name="Wang P."/>
            <person name="Xu J."/>
            <person name="Bruns T."/>
            <person name="Baldrian P."/>
            <person name="Vilgalys R."/>
            <person name="Henrissat B."/>
            <person name="Grigoriev I.V."/>
            <person name="Hibbett D."/>
            <person name="Nagy L.G."/>
            <person name="Martin F.M."/>
        </authorList>
    </citation>
    <scope>NUCLEOTIDE SEQUENCE</scope>
    <source>
        <strain evidence="1">UH-Tt-Lm1</strain>
    </source>
</reference>
<evidence type="ECO:0000313" key="1">
    <source>
        <dbReference type="EMBL" id="KAF9781494.1"/>
    </source>
</evidence>
<dbReference type="AlphaFoldDB" id="A0A9P6H8S2"/>
<name>A0A9P6H8S2_9AGAM</name>
<reference evidence="1" key="1">
    <citation type="journal article" date="2020" name="Nat. Commun.">
        <title>Large-scale genome sequencing of mycorrhizal fungi provides insights into the early evolution of symbiotic traits.</title>
        <authorList>
            <person name="Miyauchi S."/>
            <person name="Kiss E."/>
            <person name="Kuo A."/>
            <person name="Drula E."/>
            <person name="Kohler A."/>
            <person name="Sanchez-Garcia M."/>
            <person name="Morin E."/>
            <person name="Andreopoulos B."/>
            <person name="Barry K.W."/>
            <person name="Bonito G."/>
            <person name="Buee M."/>
            <person name="Carver A."/>
            <person name="Chen C."/>
            <person name="Cichocki N."/>
            <person name="Clum A."/>
            <person name="Culley D."/>
            <person name="Crous P.W."/>
            <person name="Fauchery L."/>
            <person name="Girlanda M."/>
            <person name="Hayes R.D."/>
            <person name="Keri Z."/>
            <person name="LaButti K."/>
            <person name="Lipzen A."/>
            <person name="Lombard V."/>
            <person name="Magnuson J."/>
            <person name="Maillard F."/>
            <person name="Murat C."/>
            <person name="Nolan M."/>
            <person name="Ohm R.A."/>
            <person name="Pangilinan J."/>
            <person name="Pereira M.F."/>
            <person name="Perotto S."/>
            <person name="Peter M."/>
            <person name="Pfister S."/>
            <person name="Riley R."/>
            <person name="Sitrit Y."/>
            <person name="Stielow J.B."/>
            <person name="Szollosi G."/>
            <person name="Zifcakova L."/>
            <person name="Stursova M."/>
            <person name="Spatafora J.W."/>
            <person name="Tedersoo L."/>
            <person name="Vaario L.M."/>
            <person name="Yamada A."/>
            <person name="Yan M."/>
            <person name="Wang P."/>
            <person name="Xu J."/>
            <person name="Bruns T."/>
            <person name="Baldrian P."/>
            <person name="Vilgalys R."/>
            <person name="Dunand C."/>
            <person name="Henrissat B."/>
            <person name="Grigoriev I.V."/>
            <person name="Hibbett D."/>
            <person name="Nagy L.G."/>
            <person name="Martin F.M."/>
        </authorList>
    </citation>
    <scope>NUCLEOTIDE SEQUENCE</scope>
    <source>
        <strain evidence="1">UH-Tt-Lm1</strain>
    </source>
</reference>
<sequence>MSFQLPVVTANEMGKAEVGLAICFINPELVASVMLPEVLQTHNQATVEYFLTAQAEAEARLAAIDVPTGVTKPHVNVRSVLKATEGNHFSVFPVISEPLFPQFEHPKTPANHSSTKEDDIPMPNQSNTWNVLLVKIPQKTRGIIREHVSANLHTKIPPTWPSVAPGRLVLVIWKLRVRVRFTIGNELGVRVILQSRPLTATTPRSRHELRTRSVSTDNSHVLIELVAPDLNNLIINGNQPVLMTDQQTSGRRLGPIGNYRQPGPMRNLKLLFFNSDLRLVTPPLKIPDFSGQFRDTTSKANLKE</sequence>
<accession>A0A9P6H8S2</accession>
<proteinExistence type="predicted"/>
<evidence type="ECO:0000313" key="2">
    <source>
        <dbReference type="Proteomes" id="UP000736335"/>
    </source>
</evidence>
<keyword evidence="2" id="KW-1185">Reference proteome</keyword>